<dbReference type="InterPro" id="IPR009061">
    <property type="entry name" value="DNA-bd_dom_put_sf"/>
</dbReference>
<dbReference type="OrthoDB" id="9802039at2"/>
<feature type="domain" description="HTH merR-type" evidence="2">
    <location>
        <begin position="1"/>
        <end position="68"/>
    </location>
</feature>
<gene>
    <name evidence="3" type="ORF">FPZ11_12730</name>
</gene>
<protein>
    <submittedName>
        <fullName evidence="3">MerR family transcriptional regulator</fullName>
    </submittedName>
</protein>
<dbReference type="Gene3D" id="1.10.1660.10">
    <property type="match status" value="1"/>
</dbReference>
<name>A0A5B8M7C7_9MICO</name>
<dbReference type="PROSITE" id="PS50937">
    <property type="entry name" value="HTH_MERR_2"/>
    <property type="match status" value="1"/>
</dbReference>
<dbReference type="RefSeq" id="WP_146321466.1">
    <property type="nucleotide sequence ID" value="NZ_CP042305.1"/>
</dbReference>
<dbReference type="PRINTS" id="PR00040">
    <property type="entry name" value="HTHMERR"/>
</dbReference>
<dbReference type="Pfam" id="PF13411">
    <property type="entry name" value="MerR_1"/>
    <property type="match status" value="1"/>
</dbReference>
<dbReference type="Proteomes" id="UP000320216">
    <property type="component" value="Chromosome"/>
</dbReference>
<dbReference type="PANTHER" id="PTHR30204:SF97">
    <property type="entry name" value="MERR FAMILY REGULATORY PROTEIN"/>
    <property type="match status" value="1"/>
</dbReference>
<dbReference type="SMART" id="SM00422">
    <property type="entry name" value="HTH_MERR"/>
    <property type="match status" value="1"/>
</dbReference>
<evidence type="ECO:0000259" key="2">
    <source>
        <dbReference type="PROSITE" id="PS50937"/>
    </source>
</evidence>
<evidence type="ECO:0000256" key="1">
    <source>
        <dbReference type="ARBA" id="ARBA00023125"/>
    </source>
</evidence>
<evidence type="ECO:0000313" key="4">
    <source>
        <dbReference type="Proteomes" id="UP000320216"/>
    </source>
</evidence>
<organism evidence="3 4">
    <name type="scientific">Humibacter ginsenosidimutans</name>
    <dbReference type="NCBI Taxonomy" id="2599293"/>
    <lineage>
        <taxon>Bacteria</taxon>
        <taxon>Bacillati</taxon>
        <taxon>Actinomycetota</taxon>
        <taxon>Actinomycetes</taxon>
        <taxon>Micrococcales</taxon>
        <taxon>Microbacteriaceae</taxon>
        <taxon>Humibacter</taxon>
    </lineage>
</organism>
<dbReference type="EMBL" id="CP042305">
    <property type="protein sequence ID" value="QDZ15512.1"/>
    <property type="molecule type" value="Genomic_DNA"/>
</dbReference>
<dbReference type="GO" id="GO:0003677">
    <property type="term" value="F:DNA binding"/>
    <property type="evidence" value="ECO:0007669"/>
    <property type="project" value="UniProtKB-KW"/>
</dbReference>
<dbReference type="InterPro" id="IPR000551">
    <property type="entry name" value="MerR-type_HTH_dom"/>
</dbReference>
<evidence type="ECO:0000313" key="3">
    <source>
        <dbReference type="EMBL" id="QDZ15512.1"/>
    </source>
</evidence>
<reference evidence="3 4" key="1">
    <citation type="submission" date="2019-07" db="EMBL/GenBank/DDBJ databases">
        <title>Full genome sequence of Humibacter sp. WJ7-1.</title>
        <authorList>
            <person name="Im W.-T."/>
        </authorList>
    </citation>
    <scope>NUCLEOTIDE SEQUENCE [LARGE SCALE GENOMIC DNA]</scope>
    <source>
        <strain evidence="3 4">WJ7-1</strain>
    </source>
</reference>
<dbReference type="InterPro" id="IPR047057">
    <property type="entry name" value="MerR_fam"/>
</dbReference>
<proteinExistence type="predicted"/>
<accession>A0A5B8M7C7</accession>
<dbReference type="SUPFAM" id="SSF46955">
    <property type="entry name" value="Putative DNA-binding domain"/>
    <property type="match status" value="1"/>
</dbReference>
<keyword evidence="1" id="KW-0238">DNA-binding</keyword>
<dbReference type="GO" id="GO:0003700">
    <property type="term" value="F:DNA-binding transcription factor activity"/>
    <property type="evidence" value="ECO:0007669"/>
    <property type="project" value="InterPro"/>
</dbReference>
<dbReference type="KEGG" id="huw:FPZ11_12730"/>
<dbReference type="AlphaFoldDB" id="A0A5B8M7C7"/>
<keyword evidence="4" id="KW-1185">Reference proteome</keyword>
<dbReference type="PANTHER" id="PTHR30204">
    <property type="entry name" value="REDOX-CYCLING DRUG-SENSING TRANSCRIPTIONAL ACTIVATOR SOXR"/>
    <property type="match status" value="1"/>
</dbReference>
<sequence>MLIGELAERSGVSARMVRHYANAGLVSTTRDGNGYRDFDEYQVGRVQAIRALLLLGLTVSQIRELVSCLGAAVTMPTCPAARATLVQRLGVVDQQIADLLTMRERIVSGLELVDAR</sequence>